<sequence length="276" mass="31353">MEMSNNSRLSCKGLLRESLSSKKSIPSLVTICVNKLRTIRNSITCLEEKNLSRNLIYLIFKGATCYELLAAEKNNLGIQNMFGNDDGQTWDTLWETAVKVRYSNNEQILCKKESNENYRDFFIRNQEDAEKKFKTHILKRSKSIGVSKVKRATNTELNKANRRTLSLHSGSYSSKNNTSSKRSINILESTPIFNTHNPLFKPKNVKIANFNNRSNKSSNPILREYFEQKSKDNIINRLYSSANSKISSVSSSSTKAATSSVKFSGKPEVTYIFDSI</sequence>
<proteinExistence type="predicted"/>
<dbReference type="Proteomes" id="UP000236928">
    <property type="component" value="Unassembled WGS sequence"/>
</dbReference>
<dbReference type="EMBL" id="JIBK01000003">
    <property type="protein sequence ID" value="POM82294.1"/>
    <property type="molecule type" value="Genomic_DNA"/>
</dbReference>
<evidence type="ECO:0000313" key="1">
    <source>
        <dbReference type="EMBL" id="POM82294.1"/>
    </source>
</evidence>
<organism evidence="1 2">
    <name type="scientific">Cryptosporidium meleagridis</name>
    <dbReference type="NCBI Taxonomy" id="93969"/>
    <lineage>
        <taxon>Eukaryota</taxon>
        <taxon>Sar</taxon>
        <taxon>Alveolata</taxon>
        <taxon>Apicomplexa</taxon>
        <taxon>Conoidasida</taxon>
        <taxon>Coccidia</taxon>
        <taxon>Eucoccidiorida</taxon>
        <taxon>Eimeriorina</taxon>
        <taxon>Cryptosporidiidae</taxon>
        <taxon>Cryptosporidium</taxon>
    </lineage>
</organism>
<dbReference type="OrthoDB" id="342811at2759"/>
<accession>A0A2P4YWV0</accession>
<reference evidence="1 2" key="1">
    <citation type="submission" date="2014-04" db="EMBL/GenBank/DDBJ databases">
        <title>Comparative Genomics of Cryptosporidium Species.</title>
        <authorList>
            <person name="Silva J.C."/>
            <person name="Su Q."/>
            <person name="Chalmers R."/>
            <person name="Chibucos M.C."/>
            <person name="Elwin K."/>
            <person name="Godinez A."/>
            <person name="Guo F."/>
            <person name="Huynh K."/>
            <person name="Orvis J."/>
            <person name="Ott S."/>
            <person name="Sadzewicz L."/>
            <person name="Sengamalay N."/>
            <person name="Shetty A."/>
            <person name="Sun M."/>
            <person name="Tallon L."/>
            <person name="Xiao L."/>
            <person name="Zhang H."/>
            <person name="Fraser C.M."/>
            <person name="Zhu G."/>
            <person name="Kissinger J."/>
            <person name="Widmer G."/>
        </authorList>
    </citation>
    <scope>NUCLEOTIDE SEQUENCE [LARGE SCALE GENOMIC DNA]</scope>
    <source>
        <strain evidence="1 2">UKMEL1</strain>
    </source>
</reference>
<protein>
    <submittedName>
        <fullName evidence="1">Uncharacterized protein</fullName>
    </submittedName>
</protein>
<comment type="caution">
    <text evidence="1">The sequence shown here is derived from an EMBL/GenBank/DDBJ whole genome shotgun (WGS) entry which is preliminary data.</text>
</comment>
<dbReference type="VEuPathDB" id="CryptoDB:CmeUKMEL1_01675"/>
<dbReference type="AlphaFoldDB" id="A0A2P4YWV0"/>
<evidence type="ECO:0000313" key="2">
    <source>
        <dbReference type="Proteomes" id="UP000236928"/>
    </source>
</evidence>
<keyword evidence="2" id="KW-1185">Reference proteome</keyword>
<gene>
    <name evidence="1" type="ORF">CmeUKMEL1_01675</name>
</gene>
<name>A0A2P4YWV0_9CRYT</name>